<feature type="compositionally biased region" description="Basic and acidic residues" evidence="1">
    <location>
        <begin position="1"/>
        <end position="12"/>
    </location>
</feature>
<keyword evidence="2" id="KW-1133">Transmembrane helix</keyword>
<feature type="region of interest" description="Disordered" evidence="1">
    <location>
        <begin position="1"/>
        <end position="55"/>
    </location>
</feature>
<dbReference type="Proteomes" id="UP000254051">
    <property type="component" value="Unassembled WGS sequence"/>
</dbReference>
<protein>
    <submittedName>
        <fullName evidence="4">Spore germination protein YaaH</fullName>
    </submittedName>
</protein>
<dbReference type="SUPFAM" id="SSF51445">
    <property type="entry name" value="(Trans)glycosidases"/>
    <property type="match status" value="1"/>
</dbReference>
<dbReference type="Gene3D" id="3.20.20.80">
    <property type="entry name" value="Glycosidases"/>
    <property type="match status" value="1"/>
</dbReference>
<keyword evidence="5" id="KW-1185">Reference proteome</keyword>
<keyword evidence="2" id="KW-0812">Transmembrane</keyword>
<evidence type="ECO:0000256" key="2">
    <source>
        <dbReference type="SAM" id="Phobius"/>
    </source>
</evidence>
<proteinExistence type="predicted"/>
<dbReference type="AlphaFoldDB" id="A0A315ZUB2"/>
<dbReference type="RefSeq" id="WP_109712004.1">
    <property type="nucleotide sequence ID" value="NZ_QGDS01000008.1"/>
</dbReference>
<dbReference type="SMART" id="SM00636">
    <property type="entry name" value="Glyco_18"/>
    <property type="match status" value="1"/>
</dbReference>
<dbReference type="PANTHER" id="PTHR46066">
    <property type="entry name" value="CHITINASE DOMAIN-CONTAINING PROTEIN 1 FAMILY MEMBER"/>
    <property type="match status" value="1"/>
</dbReference>
<dbReference type="InterPro" id="IPR017853">
    <property type="entry name" value="GH"/>
</dbReference>
<dbReference type="InterPro" id="IPR011583">
    <property type="entry name" value="Chitinase_II/V-like_cat"/>
</dbReference>
<dbReference type="GO" id="GO:0008061">
    <property type="term" value="F:chitin binding"/>
    <property type="evidence" value="ECO:0007669"/>
    <property type="project" value="InterPro"/>
</dbReference>
<dbReference type="Gene3D" id="2.30.30.40">
    <property type="entry name" value="SH3 Domains"/>
    <property type="match status" value="1"/>
</dbReference>
<organism evidence="4 5">
    <name type="scientific">Faecalicatena contorta</name>
    <dbReference type="NCBI Taxonomy" id="39482"/>
    <lineage>
        <taxon>Bacteria</taxon>
        <taxon>Bacillati</taxon>
        <taxon>Bacillota</taxon>
        <taxon>Clostridia</taxon>
        <taxon>Lachnospirales</taxon>
        <taxon>Lachnospiraceae</taxon>
        <taxon>Faecalicatena</taxon>
    </lineage>
</organism>
<feature type="transmembrane region" description="Helical" evidence="2">
    <location>
        <begin position="60"/>
        <end position="81"/>
    </location>
</feature>
<dbReference type="EMBL" id="UHJJ01000008">
    <property type="protein sequence ID" value="SUQ14790.1"/>
    <property type="molecule type" value="Genomic_DNA"/>
</dbReference>
<evidence type="ECO:0000259" key="3">
    <source>
        <dbReference type="PROSITE" id="PS51910"/>
    </source>
</evidence>
<dbReference type="InterPro" id="IPR001223">
    <property type="entry name" value="Glyco_hydro18_cat"/>
</dbReference>
<evidence type="ECO:0000313" key="5">
    <source>
        <dbReference type="Proteomes" id="UP000254051"/>
    </source>
</evidence>
<dbReference type="PROSITE" id="PS51910">
    <property type="entry name" value="GH18_2"/>
    <property type="match status" value="1"/>
</dbReference>
<dbReference type="InterPro" id="IPR003646">
    <property type="entry name" value="SH3-like_bac-type"/>
</dbReference>
<sequence>MDEREKRAEYARKAMQQNAQRRRPGGSDQRPGSSRPGGAGPGGQRPRRKSSRARRRKRNLMIRMVLLVLLIIIAAGGLLFWKKYGSSKEKADLKQYYGIQDNDDLAVVVNNQIIGALEESFAGGKLFDGIPYIEYSVVRDYINERFYWDSNENVLLYTLPGGSVSVNVGSKEYTDIKDKKSEDYVILKTEGKTAYIALAFIKQYTDMEYSTYEDPVYKAVIDCDWSEKDVSTFKRDTQVRYQGGVKSPILTEVEKSQKVWVLEDEDDWMKVRTSDGFIGYVKTSSLRKTAKEVITRDFQGPEYTNISVDYTINMAWHNVENDTANSYILEMIANTKGLTTIAPTWFSISDTDGNISSLANSGYVNYAHQSNIDVWATLRDFHGGINSYNETYDVLSHTSKRENLINQVIASALQTGIDGINLDFELVSPECGEHFIQFVRELSVKCRQNELVFTIDNYVPMPYNEQYNLAEQGKIADYVIIMGYDEHTDGSYEAGSVASYDYVKNGIEDALKVVPNTKLVNAIPFYTRLWLETPKTEEELAAEAGTEAADYPHKVTGTAVGMDEAEELLNTAGVQAEWDDKARQNYAQWETDGGTYKIWLEDSKSIEEKLILIKDNELAGVAEWRLGWENSGIWDLILQYVN</sequence>
<dbReference type="Pfam" id="PF00704">
    <property type="entry name" value="Glyco_hydro_18"/>
    <property type="match status" value="1"/>
</dbReference>
<dbReference type="GO" id="GO:0005975">
    <property type="term" value="P:carbohydrate metabolic process"/>
    <property type="evidence" value="ECO:0007669"/>
    <property type="project" value="InterPro"/>
</dbReference>
<accession>A0A315ZUB2</accession>
<dbReference type="InterPro" id="IPR029070">
    <property type="entry name" value="Chitinase_insertion_sf"/>
</dbReference>
<gene>
    <name evidence="4" type="ORF">SAMN05216529_10815</name>
</gene>
<feature type="domain" description="GH18" evidence="3">
    <location>
        <begin position="310"/>
        <end position="642"/>
    </location>
</feature>
<dbReference type="OrthoDB" id="9775889at2"/>
<evidence type="ECO:0000313" key="4">
    <source>
        <dbReference type="EMBL" id="SUQ14790.1"/>
    </source>
</evidence>
<name>A0A315ZUB2_9FIRM</name>
<evidence type="ECO:0000256" key="1">
    <source>
        <dbReference type="SAM" id="MobiDB-lite"/>
    </source>
</evidence>
<feature type="compositionally biased region" description="Basic residues" evidence="1">
    <location>
        <begin position="45"/>
        <end position="55"/>
    </location>
</feature>
<keyword evidence="2" id="KW-0472">Membrane</keyword>
<dbReference type="Gene3D" id="3.10.50.10">
    <property type="match status" value="1"/>
</dbReference>
<reference evidence="5" key="1">
    <citation type="submission" date="2017-07" db="EMBL/GenBank/DDBJ databases">
        <authorList>
            <person name="Varghese N."/>
            <person name="Submissions S."/>
        </authorList>
    </citation>
    <scope>NUCLEOTIDE SEQUENCE [LARGE SCALE GENOMIC DNA]</scope>
    <source>
        <strain evidence="5">NLAE-zl-C134</strain>
    </source>
</reference>
<dbReference type="Pfam" id="PF08239">
    <property type="entry name" value="SH3_3"/>
    <property type="match status" value="1"/>
</dbReference>
<dbReference type="PANTHER" id="PTHR46066:SF2">
    <property type="entry name" value="CHITINASE DOMAIN-CONTAINING PROTEIN 1"/>
    <property type="match status" value="1"/>
</dbReference>